<dbReference type="PANTHER" id="PTHR20003">
    <property type="entry name" value="GLYCOPROTEIN-RELATED"/>
    <property type="match status" value="1"/>
</dbReference>
<organism evidence="2 3">
    <name type="scientific">Desmophyllum pertusum</name>
    <dbReference type="NCBI Taxonomy" id="174260"/>
    <lineage>
        <taxon>Eukaryota</taxon>
        <taxon>Metazoa</taxon>
        <taxon>Cnidaria</taxon>
        <taxon>Anthozoa</taxon>
        <taxon>Hexacorallia</taxon>
        <taxon>Scleractinia</taxon>
        <taxon>Caryophylliina</taxon>
        <taxon>Caryophylliidae</taxon>
        <taxon>Desmophyllum</taxon>
    </lineage>
</organism>
<dbReference type="EMBL" id="MU825878">
    <property type="protein sequence ID" value="KAJ7385955.1"/>
    <property type="molecule type" value="Genomic_DNA"/>
</dbReference>
<comment type="caution">
    <text evidence="2">The sequence shown here is derived from an EMBL/GenBank/DDBJ whole genome shotgun (WGS) entry which is preliminary data.</text>
</comment>
<reference evidence="2" key="1">
    <citation type="submission" date="2023-01" db="EMBL/GenBank/DDBJ databases">
        <title>Genome assembly of the deep-sea coral Lophelia pertusa.</title>
        <authorList>
            <person name="Herrera S."/>
            <person name="Cordes E."/>
        </authorList>
    </citation>
    <scope>NUCLEOTIDE SEQUENCE</scope>
    <source>
        <strain evidence="2">USNM1676648</strain>
        <tissue evidence="2">Polyp</tissue>
    </source>
</reference>
<keyword evidence="1" id="KW-0472">Membrane</keyword>
<dbReference type="Proteomes" id="UP001163046">
    <property type="component" value="Unassembled WGS sequence"/>
</dbReference>
<proteinExistence type="predicted"/>
<keyword evidence="1" id="KW-0812">Transmembrane</keyword>
<sequence>MPFNCGKTSNKARSILSKCGRCVPGARQTPHPLNVLSWRTTRVLFAILLIVIAFHVFTQHQFEFTDSVTRYWITPFHKHKQCTDVTQQMRHGKWRPRHDLQPEDELHRNEQDIRIRELRGLPIRLHRDDMRCGNMFAMVGPNFDQGIPSLCDAHSSAPCCNHEFARCGSGQENCACERCTDFRNTVTAELNEFVTSSGCEFTNFTSKQACQLLSERVSSVALIGDSLVRHFSNALMILFANNRETGCLVKDIDETHRELCSGDMQFVDAGKATCHGKTAHETSQLPKGKFCQGKHDFEYAFHEFYSMEHAKLALSKAREKLNQTNSVIALGVGLHMNLSANNVFNDYVKPILQLKEQATSQWPLVVWLTTHAHGSLKPIQYLESQGNDKISRYNRDMRWFLEPMGVPVFDTYNLTLGVHSYDGTHYGFGVNMMKAQLFMNFLDETFRQPLNA</sequence>
<keyword evidence="3" id="KW-1185">Reference proteome</keyword>
<dbReference type="AlphaFoldDB" id="A0A9W9ZR32"/>
<name>A0A9W9ZR32_9CNID</name>
<keyword evidence="1" id="KW-1133">Transmembrane helix</keyword>
<gene>
    <name evidence="2" type="ORF">OS493_012284</name>
</gene>
<dbReference type="PANTHER" id="PTHR20003:SF7">
    <property type="entry name" value="SGNH DOMAIN-CONTAINING PROTEIN"/>
    <property type="match status" value="1"/>
</dbReference>
<evidence type="ECO:0000256" key="1">
    <source>
        <dbReference type="SAM" id="Phobius"/>
    </source>
</evidence>
<dbReference type="SUPFAM" id="SSF52266">
    <property type="entry name" value="SGNH hydrolase"/>
    <property type="match status" value="1"/>
</dbReference>
<evidence type="ECO:0000313" key="2">
    <source>
        <dbReference type="EMBL" id="KAJ7385955.1"/>
    </source>
</evidence>
<evidence type="ECO:0000313" key="3">
    <source>
        <dbReference type="Proteomes" id="UP001163046"/>
    </source>
</evidence>
<dbReference type="OrthoDB" id="5373426at2759"/>
<protein>
    <submittedName>
        <fullName evidence="2">Uncharacterized protein</fullName>
    </submittedName>
</protein>
<feature type="transmembrane region" description="Helical" evidence="1">
    <location>
        <begin position="43"/>
        <end position="62"/>
    </location>
</feature>
<accession>A0A9W9ZR32</accession>